<feature type="compositionally biased region" description="Pro residues" evidence="1">
    <location>
        <begin position="11"/>
        <end position="20"/>
    </location>
</feature>
<dbReference type="AlphaFoldDB" id="A0AAV1HSR4"/>
<feature type="compositionally biased region" description="Basic and acidic residues" evidence="1">
    <location>
        <begin position="224"/>
        <end position="246"/>
    </location>
</feature>
<protein>
    <submittedName>
        <fullName evidence="2">Uncharacterized protein</fullName>
    </submittedName>
</protein>
<comment type="caution">
    <text evidence="2">The sequence shown here is derived from an EMBL/GenBank/DDBJ whole genome shotgun (WGS) entry which is preliminary data.</text>
</comment>
<evidence type="ECO:0000313" key="3">
    <source>
        <dbReference type="Proteomes" id="UP001314263"/>
    </source>
</evidence>
<accession>A0AAV1HSR4</accession>
<feature type="compositionally biased region" description="Basic and acidic residues" evidence="1">
    <location>
        <begin position="256"/>
        <end position="265"/>
    </location>
</feature>
<sequence length="272" mass="29362">MAGINRLGKAPPRPGSLRPPDPNRNKTLDVFSEGTEGDADYMRMVRDIEDTQGGQSGWLFGRGAFDKGDLLYLRDEEEKKRFKEEELRDSERMQFLRMQASTTAGLSQDLPPSVPARAPDKAVPRPHARPVASIVRVKGGKAGSAPAKRPPAAGSAPAAALAKRPRGAETPEAVPKPTSAAQNGHKQQEIDIDEGPGLAGLVGGYGSDDDEEDDEASDDGQQQQERHATDESRGAAAERRVHERQTEQLPGIDADDTVRGPKIAEEEPVDYD</sequence>
<organism evidence="2 3">
    <name type="scientific">Coccomyxa viridis</name>
    <dbReference type="NCBI Taxonomy" id="1274662"/>
    <lineage>
        <taxon>Eukaryota</taxon>
        <taxon>Viridiplantae</taxon>
        <taxon>Chlorophyta</taxon>
        <taxon>core chlorophytes</taxon>
        <taxon>Trebouxiophyceae</taxon>
        <taxon>Trebouxiophyceae incertae sedis</taxon>
        <taxon>Coccomyxaceae</taxon>
        <taxon>Coccomyxa</taxon>
    </lineage>
</organism>
<keyword evidence="3" id="KW-1185">Reference proteome</keyword>
<feature type="compositionally biased region" description="Acidic residues" evidence="1">
    <location>
        <begin position="207"/>
        <end position="218"/>
    </location>
</feature>
<dbReference type="Proteomes" id="UP001314263">
    <property type="component" value="Unassembled WGS sequence"/>
</dbReference>
<gene>
    <name evidence="2" type="ORF">CVIRNUC_000344</name>
</gene>
<proteinExistence type="predicted"/>
<feature type="compositionally biased region" description="Low complexity" evidence="1">
    <location>
        <begin position="143"/>
        <end position="162"/>
    </location>
</feature>
<dbReference type="EMBL" id="CAUYUE010000001">
    <property type="protein sequence ID" value="CAK0733854.1"/>
    <property type="molecule type" value="Genomic_DNA"/>
</dbReference>
<name>A0AAV1HSR4_9CHLO</name>
<evidence type="ECO:0000256" key="1">
    <source>
        <dbReference type="SAM" id="MobiDB-lite"/>
    </source>
</evidence>
<evidence type="ECO:0000313" key="2">
    <source>
        <dbReference type="EMBL" id="CAK0733854.1"/>
    </source>
</evidence>
<feature type="region of interest" description="Disordered" evidence="1">
    <location>
        <begin position="100"/>
        <end position="272"/>
    </location>
</feature>
<reference evidence="2 3" key="1">
    <citation type="submission" date="2023-10" db="EMBL/GenBank/DDBJ databases">
        <authorList>
            <person name="Maclean D."/>
            <person name="Macfadyen A."/>
        </authorList>
    </citation>
    <scope>NUCLEOTIDE SEQUENCE [LARGE SCALE GENOMIC DNA]</scope>
</reference>
<feature type="compositionally biased region" description="Gly residues" evidence="1">
    <location>
        <begin position="197"/>
        <end position="206"/>
    </location>
</feature>
<feature type="region of interest" description="Disordered" evidence="1">
    <location>
        <begin position="1"/>
        <end position="35"/>
    </location>
</feature>